<dbReference type="Proteomes" id="UP000639516">
    <property type="component" value="Unassembled WGS sequence"/>
</dbReference>
<name>A0ABR7UGN4_9BRAD</name>
<reference evidence="1 2" key="1">
    <citation type="journal article" date="2020" name="Arch. Microbiol.">
        <title>Bradyrhizobium campsiandrae sp. nov., a nitrogen-fixing bacterial strain isolated from a native leguminous tree from the Amazon adapted to flooded conditions.</title>
        <authorList>
            <person name="Cabral Michel D."/>
            <person name="Martins da Costa E."/>
            <person name="Azarias Guimaraes A."/>
            <person name="Soares de Carvalho T."/>
            <person name="Santos de Castro Caputo P."/>
            <person name="Willems A."/>
            <person name="de Souza Moreira F.M."/>
        </authorList>
    </citation>
    <scope>NUCLEOTIDE SEQUENCE [LARGE SCALE GENOMIC DNA]</scope>
    <source>
        <strain evidence="2">INPA 384B</strain>
    </source>
</reference>
<sequence length="99" mass="10813">MTRKPIRLPFLAAGRVDRALLEADFGGAYQVALDLEDSVTPQKTGRRARYVAGRIVDLCKAHEWLAELEHLGDLKYPIGGGSDVAFSGNAWSMALVDAR</sequence>
<evidence type="ECO:0000313" key="1">
    <source>
        <dbReference type="EMBL" id="MBC9982785.1"/>
    </source>
</evidence>
<protein>
    <recommendedName>
        <fullName evidence="3">HpcH/HpaI aldolase/citrate lyase domain-containing protein</fullName>
    </recommendedName>
</protein>
<keyword evidence="2" id="KW-1185">Reference proteome</keyword>
<accession>A0ABR7UGN4</accession>
<dbReference type="RefSeq" id="WP_188108029.1">
    <property type="nucleotide sequence ID" value="NZ_JAANIH010000103.1"/>
</dbReference>
<comment type="caution">
    <text evidence="1">The sequence shown here is derived from an EMBL/GenBank/DDBJ whole genome shotgun (WGS) entry which is preliminary data.</text>
</comment>
<evidence type="ECO:0000313" key="2">
    <source>
        <dbReference type="Proteomes" id="UP000639516"/>
    </source>
</evidence>
<proteinExistence type="predicted"/>
<gene>
    <name evidence="1" type="ORF">HA482_31735</name>
</gene>
<evidence type="ECO:0008006" key="3">
    <source>
        <dbReference type="Google" id="ProtNLM"/>
    </source>
</evidence>
<dbReference type="EMBL" id="JAATTO010000055">
    <property type="protein sequence ID" value="MBC9982785.1"/>
    <property type="molecule type" value="Genomic_DNA"/>
</dbReference>
<organism evidence="1 2">
    <name type="scientific">Bradyrhizobium campsiandrae</name>
    <dbReference type="NCBI Taxonomy" id="1729892"/>
    <lineage>
        <taxon>Bacteria</taxon>
        <taxon>Pseudomonadati</taxon>
        <taxon>Pseudomonadota</taxon>
        <taxon>Alphaproteobacteria</taxon>
        <taxon>Hyphomicrobiales</taxon>
        <taxon>Nitrobacteraceae</taxon>
        <taxon>Bradyrhizobium</taxon>
    </lineage>
</organism>